<evidence type="ECO:0000313" key="1">
    <source>
        <dbReference type="EMBL" id="OIW13253.1"/>
    </source>
</evidence>
<dbReference type="AlphaFoldDB" id="A0A1J7IGG2"/>
<organism evidence="1 2">
    <name type="scientific">Lupinus angustifolius</name>
    <name type="common">Narrow-leaved blue lupine</name>
    <dbReference type="NCBI Taxonomy" id="3871"/>
    <lineage>
        <taxon>Eukaryota</taxon>
        <taxon>Viridiplantae</taxon>
        <taxon>Streptophyta</taxon>
        <taxon>Embryophyta</taxon>
        <taxon>Tracheophyta</taxon>
        <taxon>Spermatophyta</taxon>
        <taxon>Magnoliopsida</taxon>
        <taxon>eudicotyledons</taxon>
        <taxon>Gunneridae</taxon>
        <taxon>Pentapetalae</taxon>
        <taxon>rosids</taxon>
        <taxon>fabids</taxon>
        <taxon>Fabales</taxon>
        <taxon>Fabaceae</taxon>
        <taxon>Papilionoideae</taxon>
        <taxon>50 kb inversion clade</taxon>
        <taxon>genistoids sensu lato</taxon>
        <taxon>core genistoids</taxon>
        <taxon>Genisteae</taxon>
        <taxon>Lupinus</taxon>
    </lineage>
</organism>
<sequence length="70" mass="7664">MMHHGWSGLAPWLVKIGAPMLDVSDAWCLGQKVCAKACVLRSEYCVEAQADALMAIHCGAWVPHFISHKS</sequence>
<keyword evidence="2" id="KW-1185">Reference proteome</keyword>
<dbReference type="Gramene" id="OIW13253">
    <property type="protein sequence ID" value="OIW13253"/>
    <property type="gene ID" value="TanjilG_14186"/>
</dbReference>
<evidence type="ECO:0000313" key="2">
    <source>
        <dbReference type="Proteomes" id="UP000188354"/>
    </source>
</evidence>
<dbReference type="EMBL" id="CM007364">
    <property type="protein sequence ID" value="OIW13253.1"/>
    <property type="molecule type" value="Genomic_DNA"/>
</dbReference>
<proteinExistence type="predicted"/>
<gene>
    <name evidence="1" type="ORF">TanjilG_14186</name>
</gene>
<reference evidence="1 2" key="1">
    <citation type="journal article" date="2017" name="Plant Biotechnol. J.">
        <title>A comprehensive draft genome sequence for lupin (Lupinus angustifolius), an emerging health food: insights into plant-microbe interactions and legume evolution.</title>
        <authorList>
            <person name="Hane J.K."/>
            <person name="Ming Y."/>
            <person name="Kamphuis L.G."/>
            <person name="Nelson M.N."/>
            <person name="Garg G."/>
            <person name="Atkins C.A."/>
            <person name="Bayer P.E."/>
            <person name="Bravo A."/>
            <person name="Bringans S."/>
            <person name="Cannon S."/>
            <person name="Edwards D."/>
            <person name="Foley R."/>
            <person name="Gao L.L."/>
            <person name="Harrison M.J."/>
            <person name="Huang W."/>
            <person name="Hurgobin B."/>
            <person name="Li S."/>
            <person name="Liu C.W."/>
            <person name="McGrath A."/>
            <person name="Morahan G."/>
            <person name="Murray J."/>
            <person name="Weller J."/>
            <person name="Jian J."/>
            <person name="Singh K.B."/>
        </authorList>
    </citation>
    <scope>NUCLEOTIDE SEQUENCE [LARGE SCALE GENOMIC DNA]</scope>
    <source>
        <strain evidence="2">cv. Tanjil</strain>
        <tissue evidence="1">Whole plant</tissue>
    </source>
</reference>
<dbReference type="Proteomes" id="UP000188354">
    <property type="component" value="Chromosome LG04"/>
</dbReference>
<accession>A0A1J7IGG2</accession>
<protein>
    <submittedName>
        <fullName evidence="1">Uncharacterized protein</fullName>
    </submittedName>
</protein>
<name>A0A1J7IGG2_LUPAN</name>